<dbReference type="EMBL" id="MWUE01000017">
    <property type="protein sequence ID" value="OQP33408.1"/>
    <property type="molecule type" value="Genomic_DNA"/>
</dbReference>
<dbReference type="Gene3D" id="3.30.70.100">
    <property type="match status" value="1"/>
</dbReference>
<organism evidence="2 3">
    <name type="scientific">Pantoea latae</name>
    <dbReference type="NCBI Taxonomy" id="1964541"/>
    <lineage>
        <taxon>Bacteria</taxon>
        <taxon>Pseudomonadati</taxon>
        <taxon>Pseudomonadota</taxon>
        <taxon>Gammaproteobacteria</taxon>
        <taxon>Enterobacterales</taxon>
        <taxon>Erwiniaceae</taxon>
        <taxon>Pantoea</taxon>
    </lineage>
</organism>
<evidence type="ECO:0000259" key="1">
    <source>
        <dbReference type="Pfam" id="PF03992"/>
    </source>
</evidence>
<comment type="caution">
    <text evidence="2">The sequence shown here is derived from an EMBL/GenBank/DDBJ whole genome shotgun (WGS) entry which is preliminary data.</text>
</comment>
<dbReference type="SUPFAM" id="SSF54909">
    <property type="entry name" value="Dimeric alpha+beta barrel"/>
    <property type="match status" value="1"/>
</dbReference>
<dbReference type="AlphaFoldDB" id="A0A1V9DHU9"/>
<dbReference type="PANTHER" id="PTHR37811">
    <property type="entry name" value="BLL5343 PROTEIN"/>
    <property type="match status" value="1"/>
</dbReference>
<dbReference type="Proteomes" id="UP000192769">
    <property type="component" value="Unassembled WGS sequence"/>
</dbReference>
<keyword evidence="2" id="KW-0503">Monooxygenase</keyword>
<dbReference type="PANTHER" id="PTHR37811:SF2">
    <property type="entry name" value="ABM DOMAIN-CONTAINING PROTEIN"/>
    <property type="match status" value="1"/>
</dbReference>
<dbReference type="Pfam" id="PF03992">
    <property type="entry name" value="ABM"/>
    <property type="match status" value="1"/>
</dbReference>
<keyword evidence="3" id="KW-1185">Reference proteome</keyword>
<name>A0A1V9DHU9_9GAMM</name>
<keyword evidence="2" id="KW-0560">Oxidoreductase</keyword>
<gene>
    <name evidence="2" type="ORF">B2J69_12570</name>
</gene>
<protein>
    <submittedName>
        <fullName evidence="2">Antibiotic biosynthesis monooxygenase</fullName>
    </submittedName>
</protein>
<dbReference type="InterPro" id="IPR007138">
    <property type="entry name" value="ABM_dom"/>
</dbReference>
<evidence type="ECO:0000313" key="2">
    <source>
        <dbReference type="EMBL" id="OQP33408.1"/>
    </source>
</evidence>
<reference evidence="2 3" key="1">
    <citation type="submission" date="2017-02" db="EMBL/GenBank/DDBJ databases">
        <title>Whole genome shotgun sequence of Pantoea agglomerans strain AS1 isolated from a cycad, Zamia floridana in Central Florida, USA.</title>
        <authorList>
            <person name="Lata P."/>
            <person name="Govindarajan S."/>
            <person name="Qi F."/>
            <person name="Li J.-L."/>
            <person name="Maurya S.K."/>
            <person name="Sahoo M.K."/>
        </authorList>
    </citation>
    <scope>NUCLEOTIDE SEQUENCE [LARGE SCALE GENOMIC DNA]</scope>
    <source>
        <strain evidence="2 3">AS1</strain>
    </source>
</reference>
<feature type="domain" description="ABM" evidence="1">
    <location>
        <begin position="32"/>
        <end position="103"/>
    </location>
</feature>
<dbReference type="InterPro" id="IPR011008">
    <property type="entry name" value="Dimeric_a/b-barrel"/>
</dbReference>
<evidence type="ECO:0000313" key="3">
    <source>
        <dbReference type="Proteomes" id="UP000192769"/>
    </source>
</evidence>
<sequence>MIFRCVAKRPLRVVHKLHDNNPLLETVNDCRIFEADVFPYAKEHYLQLAAELQPLLADVPGFIAIERFQSLSTAGKILSLSWWEDEQAVTGWKQNLMHQAAQQEGQTAIFSFYRIRLAQVLREYASHQEPLYHL</sequence>
<dbReference type="InterPro" id="IPR052936">
    <property type="entry name" value="Jasmonate_Hydroxylase-like"/>
</dbReference>
<dbReference type="GO" id="GO:0004497">
    <property type="term" value="F:monooxygenase activity"/>
    <property type="evidence" value="ECO:0007669"/>
    <property type="project" value="UniProtKB-KW"/>
</dbReference>
<proteinExistence type="predicted"/>
<accession>A0A1V9DHU9</accession>
<dbReference type="OrthoDB" id="9797060at2"/>